<feature type="compositionally biased region" description="Basic residues" evidence="1">
    <location>
        <begin position="499"/>
        <end position="512"/>
    </location>
</feature>
<protein>
    <recommendedName>
        <fullName evidence="3">Aminotransferase-like plant mobile domain-containing protein</fullName>
    </recommendedName>
</protein>
<feature type="region of interest" description="Disordered" evidence="1">
    <location>
        <begin position="701"/>
        <end position="721"/>
    </location>
</feature>
<evidence type="ECO:0008006" key="3">
    <source>
        <dbReference type="Google" id="ProtNLM"/>
    </source>
</evidence>
<feature type="region of interest" description="Disordered" evidence="1">
    <location>
        <begin position="547"/>
        <end position="594"/>
    </location>
</feature>
<dbReference type="AlphaFoldDB" id="A0A2N9JB63"/>
<feature type="region of interest" description="Disordered" evidence="1">
    <location>
        <begin position="376"/>
        <end position="521"/>
    </location>
</feature>
<accession>A0A2N9JB63</accession>
<evidence type="ECO:0000256" key="1">
    <source>
        <dbReference type="SAM" id="MobiDB-lite"/>
    </source>
</evidence>
<dbReference type="EMBL" id="OIVN01006468">
    <property type="protein sequence ID" value="SPD33691.1"/>
    <property type="molecule type" value="Genomic_DNA"/>
</dbReference>
<feature type="compositionally biased region" description="Low complexity" evidence="1">
    <location>
        <begin position="572"/>
        <end position="582"/>
    </location>
</feature>
<reference evidence="2" key="1">
    <citation type="submission" date="2018-02" db="EMBL/GenBank/DDBJ databases">
        <authorList>
            <person name="Cohen D.B."/>
            <person name="Kent A.D."/>
        </authorList>
    </citation>
    <scope>NUCLEOTIDE SEQUENCE</scope>
</reference>
<feature type="region of interest" description="Disordered" evidence="1">
    <location>
        <begin position="1"/>
        <end position="26"/>
    </location>
</feature>
<gene>
    <name evidence="2" type="ORF">FSB_LOCUS61573</name>
</gene>
<sequence length="862" mass="92964">MVSSSSIPPVSPAPQPTTGKGSGIPVAVSAPSTEAVVDASAVRPSVLRLRFPPGGPMREIQPIPIDFDFPCAASKDWSCNMFRDTEPLREMLKEHSFSSIELSAEEEEIAAALRRQSSTRLSGWPSLFMHHKEALVRRAAFVLYCLLLQTFFWEHSVSYLFVAKDKVAAWSKFSDLPQEFLDRFPDFRNNLPLVYCWVGLKTHDHDLVTTLDYEENVLFKPYGDDYPGFTCVSVFSRFYQPTSLIRDLRADDHRSLAYLSIVSPGDRDCVPDLAPFIKSRAFARWKDEISRIMVLSGHRFGFNTSSMNAYWQRLTQSMVEFLGFAEWDEIKGGWIAYTIHLPQGWRSSVNVMEDRLIMPSKRGKGSKRDALVDQAVEKAPKKPAPSPKKTPPKKTKAGKKGKSTTSVSASEKKSTTAPKEKPIESTVAPFKAKSVGASLSTKKPSKKSVASRPLKGQKKASVTSSPPDEEQPSAASTPPPSKKKKFTAPLFPLGAASRTRSKSGSKATHRPGRPSGGVVIVEDSNMAVDDIVISSLGRDDLQTAVVDQDKDLGTSVADSPEADAESMEGGHSTSSDSFFDTTPGSMPEGQMMSAGSTADDLAIVPHASHLFEHGHDGDDAADPDTVPLSISVPQTVLTSRITSSDASTAYVMEEISLFGATPRLSAILADGFIISASRLSESESAMDLGIIPETGSKVNSAADHGAQAEGTSAPVADMPVDSEHLDNIGTGETMRPPEEDENMGITGEVTIASLPLRPPAGRLTTGHGNFVSNFKLSVGLGGPMLSLLCSVLAAMSRSNLGNTAQCLFGKKIADEVQALQLQIALLQDSLAVLTAYQGEMTSTGEMALGFESDRSLFDSLFS</sequence>
<feature type="compositionally biased region" description="Basic residues" evidence="1">
    <location>
        <begin position="390"/>
        <end position="402"/>
    </location>
</feature>
<feature type="compositionally biased region" description="Basic and acidic residues" evidence="1">
    <location>
        <begin position="410"/>
        <end position="423"/>
    </location>
</feature>
<name>A0A2N9JB63_FAGSY</name>
<evidence type="ECO:0000313" key="2">
    <source>
        <dbReference type="EMBL" id="SPD33691.1"/>
    </source>
</evidence>
<organism evidence="2">
    <name type="scientific">Fagus sylvatica</name>
    <name type="common">Beechnut</name>
    <dbReference type="NCBI Taxonomy" id="28930"/>
    <lineage>
        <taxon>Eukaryota</taxon>
        <taxon>Viridiplantae</taxon>
        <taxon>Streptophyta</taxon>
        <taxon>Embryophyta</taxon>
        <taxon>Tracheophyta</taxon>
        <taxon>Spermatophyta</taxon>
        <taxon>Magnoliopsida</taxon>
        <taxon>eudicotyledons</taxon>
        <taxon>Gunneridae</taxon>
        <taxon>Pentapetalae</taxon>
        <taxon>rosids</taxon>
        <taxon>fabids</taxon>
        <taxon>Fagales</taxon>
        <taxon>Fagaceae</taxon>
        <taxon>Fagus</taxon>
    </lineage>
</organism>
<proteinExistence type="predicted"/>